<name>A0A840D1V8_9BACT</name>
<dbReference type="EMBL" id="JACIEP010000030">
    <property type="protein sequence ID" value="MBB4038323.1"/>
    <property type="molecule type" value="Genomic_DNA"/>
</dbReference>
<evidence type="ECO:0000259" key="1">
    <source>
        <dbReference type="Pfam" id="PF13518"/>
    </source>
</evidence>
<gene>
    <name evidence="2" type="ORF">GGR21_004257</name>
</gene>
<keyword evidence="3" id="KW-1185">Reference proteome</keyword>
<dbReference type="GO" id="GO:0043565">
    <property type="term" value="F:sequence-specific DNA binding"/>
    <property type="evidence" value="ECO:0007669"/>
    <property type="project" value="InterPro"/>
</dbReference>
<dbReference type="InterPro" id="IPR055247">
    <property type="entry name" value="InsJ-like_HTH"/>
</dbReference>
<dbReference type="InterPro" id="IPR010921">
    <property type="entry name" value="Trp_repressor/repl_initiator"/>
</dbReference>
<feature type="non-terminal residue" evidence="2">
    <location>
        <position position="59"/>
    </location>
</feature>
<dbReference type="SUPFAM" id="SSF48295">
    <property type="entry name" value="TrpR-like"/>
    <property type="match status" value="1"/>
</dbReference>
<comment type="caution">
    <text evidence="2">The sequence shown here is derived from an EMBL/GenBank/DDBJ whole genome shotgun (WGS) entry which is preliminary data.</text>
</comment>
<evidence type="ECO:0000313" key="2">
    <source>
        <dbReference type="EMBL" id="MBB4038323.1"/>
    </source>
</evidence>
<reference evidence="2 3" key="1">
    <citation type="submission" date="2020-08" db="EMBL/GenBank/DDBJ databases">
        <title>Genomic Encyclopedia of Type Strains, Phase IV (KMG-IV): sequencing the most valuable type-strain genomes for metagenomic binning, comparative biology and taxonomic classification.</title>
        <authorList>
            <person name="Goeker M."/>
        </authorList>
    </citation>
    <scope>NUCLEOTIDE SEQUENCE [LARGE SCALE GENOMIC DNA]</scope>
    <source>
        <strain evidence="2 3">DSM 104969</strain>
    </source>
</reference>
<feature type="domain" description="Insertion element IS150 protein InsJ-like helix-turn-helix" evidence="1">
    <location>
        <begin position="8"/>
        <end position="57"/>
    </location>
</feature>
<protein>
    <submittedName>
        <fullName evidence="2">Transposase-like protein</fullName>
    </submittedName>
</protein>
<dbReference type="AlphaFoldDB" id="A0A840D1V8"/>
<evidence type="ECO:0000313" key="3">
    <source>
        <dbReference type="Proteomes" id="UP000555103"/>
    </source>
</evidence>
<dbReference type="Proteomes" id="UP000555103">
    <property type="component" value="Unassembled WGS sequence"/>
</dbReference>
<accession>A0A840D1V8</accession>
<dbReference type="Gene3D" id="1.10.10.60">
    <property type="entry name" value="Homeodomain-like"/>
    <property type="match status" value="1"/>
</dbReference>
<dbReference type="Pfam" id="PF13518">
    <property type="entry name" value="HTH_28"/>
    <property type="match status" value="1"/>
</dbReference>
<organism evidence="2 3">
    <name type="scientific">Dysgonomonas hofstadii</name>
    <dbReference type="NCBI Taxonomy" id="637886"/>
    <lineage>
        <taxon>Bacteria</taxon>
        <taxon>Pseudomonadati</taxon>
        <taxon>Bacteroidota</taxon>
        <taxon>Bacteroidia</taxon>
        <taxon>Bacteroidales</taxon>
        <taxon>Dysgonomonadaceae</taxon>
        <taxon>Dysgonomonas</taxon>
    </lineage>
</organism>
<sequence length="59" mass="7103">MERKIRARQNWLRIYEQTGSVTKTALRYGIARTTLYRWIKRYQEEGKSGLSDKSKRPLN</sequence>
<proteinExistence type="predicted"/>